<evidence type="ECO:0000313" key="1">
    <source>
        <dbReference type="EMBL" id="MBD7937034.1"/>
    </source>
</evidence>
<keyword evidence="2" id="KW-1185">Reference proteome</keyword>
<dbReference type="EMBL" id="JACSQT010000003">
    <property type="protein sequence ID" value="MBD7937034.1"/>
    <property type="molecule type" value="Genomic_DNA"/>
</dbReference>
<dbReference type="RefSeq" id="WP_191812866.1">
    <property type="nucleotide sequence ID" value="NZ_JACSQT010000003.1"/>
</dbReference>
<gene>
    <name evidence="1" type="ORF">H9655_08320</name>
</gene>
<protein>
    <submittedName>
        <fullName evidence="1">Uncharacterized protein</fullName>
    </submittedName>
</protein>
<reference evidence="1 2" key="1">
    <citation type="submission" date="2020-08" db="EMBL/GenBank/DDBJ databases">
        <title>A Genomic Blueprint of the Chicken Gut Microbiome.</title>
        <authorList>
            <person name="Gilroy R."/>
            <person name="Ravi A."/>
            <person name="Getino M."/>
            <person name="Pursley I."/>
            <person name="Horton D.L."/>
            <person name="Alikhan N.-F."/>
            <person name="Baker D."/>
            <person name="Gharbi K."/>
            <person name="Hall N."/>
            <person name="Watson M."/>
            <person name="Adriaenssens E.M."/>
            <person name="Foster-Nyarko E."/>
            <person name="Jarju S."/>
            <person name="Secka A."/>
            <person name="Antonio M."/>
            <person name="Oren A."/>
            <person name="Chaudhuri R."/>
            <person name="La Ragione R.M."/>
            <person name="Hildebrand F."/>
            <person name="Pallen M.J."/>
        </authorList>
    </citation>
    <scope>NUCLEOTIDE SEQUENCE [LARGE SCALE GENOMIC DNA]</scope>
    <source>
        <strain evidence="1 2">Sa5YUA1</strain>
    </source>
</reference>
<comment type="caution">
    <text evidence="1">The sequence shown here is derived from an EMBL/GenBank/DDBJ whole genome shotgun (WGS) entry which is preliminary data.</text>
</comment>
<name>A0ABR8QNN5_9BACI</name>
<proteinExistence type="predicted"/>
<sequence length="68" mass="8354">MTVWINIDIPTMIFGIYYENKSRNPKYKGINQMLRDGGWFEYESYQEAINLYKREYPSFKLLDNVRQY</sequence>
<evidence type="ECO:0000313" key="2">
    <source>
        <dbReference type="Proteomes" id="UP000657931"/>
    </source>
</evidence>
<organism evidence="1 2">
    <name type="scientific">Cytobacillus stercorigallinarum</name>
    <dbReference type="NCBI Taxonomy" id="2762240"/>
    <lineage>
        <taxon>Bacteria</taxon>
        <taxon>Bacillati</taxon>
        <taxon>Bacillota</taxon>
        <taxon>Bacilli</taxon>
        <taxon>Bacillales</taxon>
        <taxon>Bacillaceae</taxon>
        <taxon>Cytobacillus</taxon>
    </lineage>
</organism>
<accession>A0ABR8QNN5</accession>
<dbReference type="Proteomes" id="UP000657931">
    <property type="component" value="Unassembled WGS sequence"/>
</dbReference>